<dbReference type="AlphaFoldDB" id="A0A366E318"/>
<gene>
    <name evidence="1" type="ORF">DFR47_103478</name>
</gene>
<dbReference type="Gene3D" id="3.40.50.1820">
    <property type="entry name" value="alpha/beta hydrolase"/>
    <property type="match status" value="1"/>
</dbReference>
<dbReference type="SUPFAM" id="SSF53474">
    <property type="entry name" value="alpha/beta-Hydrolases"/>
    <property type="match status" value="1"/>
</dbReference>
<dbReference type="InterPro" id="IPR053145">
    <property type="entry name" value="AB_hydrolase_Est10"/>
</dbReference>
<evidence type="ECO:0000313" key="1">
    <source>
        <dbReference type="EMBL" id="RBO95914.1"/>
    </source>
</evidence>
<dbReference type="GO" id="GO:0052689">
    <property type="term" value="F:carboxylic ester hydrolase activity"/>
    <property type="evidence" value="ECO:0007669"/>
    <property type="project" value="TreeGrafter"/>
</dbReference>
<comment type="caution">
    <text evidence="1">The sequence shown here is derived from an EMBL/GenBank/DDBJ whole genome shotgun (WGS) entry which is preliminary data.</text>
</comment>
<accession>A0A366E318</accession>
<keyword evidence="2" id="KW-1185">Reference proteome</keyword>
<evidence type="ECO:0000313" key="2">
    <source>
        <dbReference type="Proteomes" id="UP000252893"/>
    </source>
</evidence>
<reference evidence="1 2" key="1">
    <citation type="submission" date="2018-06" db="EMBL/GenBank/DDBJ databases">
        <title>Genomic Encyclopedia of Type Strains, Phase IV (KMG-IV): sequencing the most valuable type-strain genomes for metagenomic binning, comparative biology and taxonomic classification.</title>
        <authorList>
            <person name="Goeker M."/>
        </authorList>
    </citation>
    <scope>NUCLEOTIDE SEQUENCE [LARGE SCALE GENOMIC DNA]</scope>
    <source>
        <strain evidence="1 2">DSM 25619</strain>
    </source>
</reference>
<protein>
    <submittedName>
        <fullName evidence="1">Uncharacterized protein</fullName>
    </submittedName>
</protein>
<dbReference type="InterPro" id="IPR029058">
    <property type="entry name" value="AB_hydrolase_fold"/>
</dbReference>
<dbReference type="PANTHER" id="PTHR43265">
    <property type="entry name" value="ESTERASE ESTD"/>
    <property type="match status" value="1"/>
</dbReference>
<sequence>MLKRADGSVINWYLEKPLTTEKTGLIILAQGSGCQSVTTSENIKLARSAFPDLSALTVDKYGVATGDNPPDPFDKDCSASFRAYHTMTQRVEDYLQVLESLKQAPWWNGQLVLFGGSEGGDIAARLAAKTKADAVILLSTGGGTSFGEMVKQSMEGEMLLNKVPKEHWPQVDKEFAHARANPQSSETWAGSSYRFWADAIDHRPVDAMLQSDAALLLIQGSADTSTPVSNARMTLDAFDEAKRCNLTYWEFAGYSHGMQDAQGTSRMADVLAQAGFWLKKQLANGKPVVSCTPAK</sequence>
<proteinExistence type="predicted"/>
<dbReference type="EMBL" id="QNRH01000003">
    <property type="protein sequence ID" value="RBO95914.1"/>
    <property type="molecule type" value="Genomic_DNA"/>
</dbReference>
<name>A0A366E318_9HYPH</name>
<dbReference type="RefSeq" id="WP_245416533.1">
    <property type="nucleotide sequence ID" value="NZ_JBHEEG010000004.1"/>
</dbReference>
<organism evidence="1 2">
    <name type="scientific">Pseudochrobactrum asaccharolyticum</name>
    <dbReference type="NCBI Taxonomy" id="354351"/>
    <lineage>
        <taxon>Bacteria</taxon>
        <taxon>Pseudomonadati</taxon>
        <taxon>Pseudomonadota</taxon>
        <taxon>Alphaproteobacteria</taxon>
        <taxon>Hyphomicrobiales</taxon>
        <taxon>Brucellaceae</taxon>
        <taxon>Pseudochrobactrum</taxon>
    </lineage>
</organism>
<dbReference type="PANTHER" id="PTHR43265:SF1">
    <property type="entry name" value="ESTERASE ESTD"/>
    <property type="match status" value="1"/>
</dbReference>
<dbReference type="Proteomes" id="UP000252893">
    <property type="component" value="Unassembled WGS sequence"/>
</dbReference>